<proteinExistence type="inferred from homology"/>
<evidence type="ECO:0000313" key="2">
    <source>
        <dbReference type="EMBL" id="RJY11480.1"/>
    </source>
</evidence>
<protein>
    <submittedName>
        <fullName evidence="2">UPF0231 family protein</fullName>
    </submittedName>
</protein>
<dbReference type="OrthoDB" id="5739292at2"/>
<evidence type="ECO:0000313" key="3">
    <source>
        <dbReference type="Proteomes" id="UP000273022"/>
    </source>
</evidence>
<dbReference type="InterPro" id="IPR008249">
    <property type="entry name" value="UPF0231"/>
</dbReference>
<dbReference type="PIRSF" id="PIRSF006287">
    <property type="entry name" value="UCP006287"/>
    <property type="match status" value="1"/>
</dbReference>
<keyword evidence="3" id="KW-1185">Reference proteome</keyword>
<dbReference type="AlphaFoldDB" id="A0A3A6TLW8"/>
<accession>A0A3A6TLW8</accession>
<sequence>MPFFITCNLKPFKDKILQNNIFYRVVKMDYEFRNNSLEDSVVALFSMEHQAVGRWFTEEIAKDKDKLSTILSVIEHISKDGVTEKKIIGKSITLELSYERVLVYENCIQYDNDYLLEEDMNLYDEESIASCGLEDFRDAMLSYQEFIFSL</sequence>
<comment type="similarity">
    <text evidence="1">Belongs to the UPF0231 family.</text>
</comment>
<reference evidence="2 3" key="1">
    <citation type="submission" date="2018-09" db="EMBL/GenBank/DDBJ databases">
        <title>Phylogeny of the Shewanellaceae, and recommendation for two new genera, Pseudoshewanella and Parashewanella.</title>
        <authorList>
            <person name="Wang G."/>
        </authorList>
    </citation>
    <scope>NUCLEOTIDE SEQUENCE [LARGE SCALE GENOMIC DNA]</scope>
    <source>
        <strain evidence="2 3">KCTC 22492</strain>
    </source>
</reference>
<evidence type="ECO:0000256" key="1">
    <source>
        <dbReference type="ARBA" id="ARBA00005367"/>
    </source>
</evidence>
<comment type="caution">
    <text evidence="2">The sequence shown here is derived from an EMBL/GenBank/DDBJ whole genome shotgun (WGS) entry which is preliminary data.</text>
</comment>
<dbReference type="EMBL" id="QYYH01000082">
    <property type="protein sequence ID" value="RJY11480.1"/>
    <property type="molecule type" value="Genomic_DNA"/>
</dbReference>
<gene>
    <name evidence="2" type="ORF">D5R81_13060</name>
</gene>
<organism evidence="2 3">
    <name type="scientific">Parashewanella spongiae</name>
    <dbReference type="NCBI Taxonomy" id="342950"/>
    <lineage>
        <taxon>Bacteria</taxon>
        <taxon>Pseudomonadati</taxon>
        <taxon>Pseudomonadota</taxon>
        <taxon>Gammaproteobacteria</taxon>
        <taxon>Alteromonadales</taxon>
        <taxon>Shewanellaceae</taxon>
        <taxon>Parashewanella</taxon>
    </lineage>
</organism>
<name>A0A3A6TLW8_9GAMM</name>
<dbReference type="Pfam" id="PF06062">
    <property type="entry name" value="UPF0231"/>
    <property type="match status" value="1"/>
</dbReference>
<dbReference type="Proteomes" id="UP000273022">
    <property type="component" value="Unassembled WGS sequence"/>
</dbReference>